<organism evidence="3 4">
    <name type="scientific">Acidovorax carolinensis</name>
    <dbReference type="NCBI Taxonomy" id="553814"/>
    <lineage>
        <taxon>Bacteria</taxon>
        <taxon>Pseudomonadati</taxon>
        <taxon>Pseudomonadota</taxon>
        <taxon>Betaproteobacteria</taxon>
        <taxon>Burkholderiales</taxon>
        <taxon>Comamonadaceae</taxon>
        <taxon>Acidovorax</taxon>
    </lineage>
</organism>
<dbReference type="Pfam" id="PF07589">
    <property type="entry name" value="PEP-CTERM"/>
    <property type="match status" value="1"/>
</dbReference>
<evidence type="ECO:0000313" key="4">
    <source>
        <dbReference type="Proteomes" id="UP000194440"/>
    </source>
</evidence>
<keyword evidence="1" id="KW-0732">Signal</keyword>
<accession>A0A240UEB2</accession>
<feature type="signal peptide" evidence="1">
    <location>
        <begin position="1"/>
        <end position="20"/>
    </location>
</feature>
<dbReference type="NCBIfam" id="TIGR02595">
    <property type="entry name" value="PEP_CTERM"/>
    <property type="match status" value="1"/>
</dbReference>
<keyword evidence="4" id="KW-1185">Reference proteome</keyword>
<dbReference type="InterPro" id="IPR013424">
    <property type="entry name" value="Ice-binding_C"/>
</dbReference>
<dbReference type="Proteomes" id="UP000194440">
    <property type="component" value="Chromosome"/>
</dbReference>
<dbReference type="EMBL" id="CP021366">
    <property type="protein sequence ID" value="ART59392.1"/>
    <property type="molecule type" value="Genomic_DNA"/>
</dbReference>
<dbReference type="KEGG" id="acip:CBP36_11550"/>
<protein>
    <submittedName>
        <fullName evidence="3">PEP-CTERM sorting domain-containing protein</fullName>
    </submittedName>
</protein>
<gene>
    <name evidence="3" type="ORF">CBP36_11550</name>
</gene>
<dbReference type="KEGG" id="acis:CBP35_07380"/>
<evidence type="ECO:0000259" key="2">
    <source>
        <dbReference type="Pfam" id="PF07589"/>
    </source>
</evidence>
<feature type="domain" description="Ice-binding protein C-terminal" evidence="2">
    <location>
        <begin position="199"/>
        <end position="221"/>
    </location>
</feature>
<proteinExistence type="predicted"/>
<evidence type="ECO:0000313" key="3">
    <source>
        <dbReference type="EMBL" id="ART59392.1"/>
    </source>
</evidence>
<dbReference type="PROSITE" id="PS51257">
    <property type="entry name" value="PROKAR_LIPOPROTEIN"/>
    <property type="match status" value="1"/>
</dbReference>
<dbReference type="AlphaFoldDB" id="A0A240UEB2"/>
<name>A0A240UEB2_9BURK</name>
<evidence type="ECO:0000256" key="1">
    <source>
        <dbReference type="SAM" id="SignalP"/>
    </source>
</evidence>
<feature type="chain" id="PRO_5013258288" evidence="1">
    <location>
        <begin position="21"/>
        <end position="225"/>
    </location>
</feature>
<reference evidence="3" key="1">
    <citation type="submission" date="2017-05" db="EMBL/GenBank/DDBJ databases">
        <title>Polyphasic characterization of four soil-derived phenanthrene-degrading Acidovorax strains and proposal of Acidovorax phenanthrenivorans sp. nov.</title>
        <authorList>
            <person name="Singleton D."/>
            <person name="Lee J."/>
            <person name="Dickey A.N."/>
            <person name="Stroud A."/>
            <person name="Scholl E.H."/>
            <person name="Wright F.A."/>
            <person name="Aitken M.D."/>
        </authorList>
    </citation>
    <scope>NUCLEOTIDE SEQUENCE</scope>
    <source>
        <strain evidence="3">P4</strain>
    </source>
</reference>
<dbReference type="OrthoDB" id="8821021at2"/>
<sequence>MTKKLAIAGILSGACLAVQAAPVTYLAADDNVSTLAQMVNSTAAAASFLSVAGALNTVDFESPLPANLTITGGTTNTGTPGCGAVCGFNTTAGGAFFRTVSGGSVTFSFVNAVDAFGFFVNGLQTNLVPQQTINYVDGSSVTQTINMPSAINGGGAFIGFIDYGQLISSVTFNATNDILGFDDLRFGRSANNPGDPNNVPEPGSLALLGVALAGLASTRRRNNQR</sequence>